<proteinExistence type="inferred from homology"/>
<evidence type="ECO:0000313" key="7">
    <source>
        <dbReference type="Proteomes" id="UP000515154"/>
    </source>
</evidence>
<keyword evidence="7" id="KW-1185">Reference proteome</keyword>
<evidence type="ECO:0000313" key="8">
    <source>
        <dbReference type="RefSeq" id="XP_029654759.1"/>
    </source>
</evidence>
<evidence type="ECO:0000256" key="4">
    <source>
        <dbReference type="ARBA" id="ARBA00022989"/>
    </source>
</evidence>
<evidence type="ECO:0000256" key="6">
    <source>
        <dbReference type="SAM" id="Phobius"/>
    </source>
</evidence>
<evidence type="ECO:0000256" key="5">
    <source>
        <dbReference type="ARBA" id="ARBA00023136"/>
    </source>
</evidence>
<comment type="similarity">
    <text evidence="2">Belongs to the nucleobase:cation symporter-2 (NCS2) (TC 2.A.40) family.</text>
</comment>
<organism evidence="7 8">
    <name type="scientific">Octopus sinensis</name>
    <name type="common">East Asian common octopus</name>
    <dbReference type="NCBI Taxonomy" id="2607531"/>
    <lineage>
        <taxon>Eukaryota</taxon>
        <taxon>Metazoa</taxon>
        <taxon>Spiralia</taxon>
        <taxon>Lophotrochozoa</taxon>
        <taxon>Mollusca</taxon>
        <taxon>Cephalopoda</taxon>
        <taxon>Coleoidea</taxon>
        <taxon>Octopodiformes</taxon>
        <taxon>Octopoda</taxon>
        <taxon>Incirrata</taxon>
        <taxon>Octopodidae</taxon>
        <taxon>Octopus</taxon>
    </lineage>
</organism>
<comment type="subcellular location">
    <subcellularLocation>
        <location evidence="1">Membrane</location>
        <topology evidence="1">Multi-pass membrane protein</topology>
    </subcellularLocation>
</comment>
<dbReference type="AlphaFoldDB" id="A0A6P7TR92"/>
<dbReference type="GO" id="GO:0016020">
    <property type="term" value="C:membrane"/>
    <property type="evidence" value="ECO:0007669"/>
    <property type="project" value="UniProtKB-SubCell"/>
</dbReference>
<reference evidence="8" key="1">
    <citation type="submission" date="2025-08" db="UniProtKB">
        <authorList>
            <consortium name="RefSeq"/>
        </authorList>
    </citation>
    <scope>IDENTIFICATION</scope>
</reference>
<dbReference type="Pfam" id="PF00860">
    <property type="entry name" value="Xan_ur_permease"/>
    <property type="match status" value="1"/>
</dbReference>
<evidence type="ECO:0000256" key="2">
    <source>
        <dbReference type="ARBA" id="ARBA00008821"/>
    </source>
</evidence>
<feature type="transmembrane region" description="Helical" evidence="6">
    <location>
        <begin position="171"/>
        <end position="189"/>
    </location>
</feature>
<sequence length="336" mass="36588">LLLAVSIGWILCYIFTVTNYYPSDPNSRSFNARTDTKIDLIHRAPWFSFPYPGQYGPPKFQIAIFLGFFLSTINSIIESMGDYYAASILCSVPPPPRHAINRGLFSEGLAGVLAGLMGASHATSSYSTHIALIGITKVASRIVLNIAGVLLIIMAILGKVAASLATIPDPVVGAINFTGLTMMLSVGLTNLQKTALNARNTLIIGTSLGLSWVSSSWLYTYPNDINTGNFELDQVLKIVLGTQTFVGTLSAIFLDNTIPGTLTERGMQHLLPETDTTESPNYHTGEIVYEFPSIQNFLNKHQSVFGKLAILPPKKVIEVDEETEKLKDEIDQTDSV</sequence>
<dbReference type="InterPro" id="IPR006043">
    <property type="entry name" value="NCS2"/>
</dbReference>
<feature type="transmembrane region" description="Helical" evidence="6">
    <location>
        <begin position="60"/>
        <end position="77"/>
    </location>
</feature>
<dbReference type="RefSeq" id="XP_029654759.1">
    <property type="nucleotide sequence ID" value="XM_029798899.2"/>
</dbReference>
<gene>
    <name evidence="8" type="primary">LOC115228278</name>
</gene>
<dbReference type="PANTHER" id="PTHR11119">
    <property type="entry name" value="XANTHINE-URACIL / VITAMIN C PERMEASE FAMILY MEMBER"/>
    <property type="match status" value="1"/>
</dbReference>
<keyword evidence="4 6" id="KW-1133">Transmembrane helix</keyword>
<dbReference type="KEGG" id="osn:115228278"/>
<keyword evidence="5 6" id="KW-0472">Membrane</keyword>
<accession>A0A6P7TR92</accession>
<evidence type="ECO:0000256" key="3">
    <source>
        <dbReference type="ARBA" id="ARBA00022692"/>
    </source>
</evidence>
<dbReference type="Proteomes" id="UP000515154">
    <property type="component" value="Unplaced"/>
</dbReference>
<keyword evidence="3 6" id="KW-0812">Transmembrane</keyword>
<evidence type="ECO:0000256" key="1">
    <source>
        <dbReference type="ARBA" id="ARBA00004141"/>
    </source>
</evidence>
<feature type="transmembrane region" description="Helical" evidence="6">
    <location>
        <begin position="142"/>
        <end position="165"/>
    </location>
</feature>
<feature type="non-terminal residue" evidence="8">
    <location>
        <position position="1"/>
    </location>
</feature>
<protein>
    <submittedName>
        <fullName evidence="8">Solute carrier family 23 member 1-like</fullName>
    </submittedName>
</protein>
<name>A0A6P7TR92_9MOLL</name>
<dbReference type="GO" id="GO:0022857">
    <property type="term" value="F:transmembrane transporter activity"/>
    <property type="evidence" value="ECO:0007669"/>
    <property type="project" value="InterPro"/>
</dbReference>